<evidence type="ECO:0000313" key="1">
    <source>
        <dbReference type="EMBL" id="CAI6284937.1"/>
    </source>
</evidence>
<protein>
    <submittedName>
        <fullName evidence="1">Uncharacterized protein</fullName>
    </submittedName>
</protein>
<dbReference type="EMBL" id="CAOQHR010000001">
    <property type="protein sequence ID" value="CAI6284937.1"/>
    <property type="molecule type" value="Genomic_DNA"/>
</dbReference>
<gene>
    <name evidence="1" type="ORF">PDIGIT_LOCUS2262</name>
</gene>
<dbReference type="AlphaFoldDB" id="A0A9W4U3G5"/>
<proteinExistence type="predicted"/>
<accession>A0A9W4U3G5</accession>
<organism evidence="1 2">
    <name type="scientific">Periconia digitata</name>
    <dbReference type="NCBI Taxonomy" id="1303443"/>
    <lineage>
        <taxon>Eukaryota</taxon>
        <taxon>Fungi</taxon>
        <taxon>Dikarya</taxon>
        <taxon>Ascomycota</taxon>
        <taxon>Pezizomycotina</taxon>
        <taxon>Dothideomycetes</taxon>
        <taxon>Pleosporomycetidae</taxon>
        <taxon>Pleosporales</taxon>
        <taxon>Massarineae</taxon>
        <taxon>Periconiaceae</taxon>
        <taxon>Periconia</taxon>
    </lineage>
</organism>
<sequence length="76" mass="8493">MYCTYTANLRAAQQSTLIRGGKMRGYHTQSNFSVESRNILANLSISCICKHCLTTLINGKICRTETSETFANSVRN</sequence>
<reference evidence="1" key="1">
    <citation type="submission" date="2023-01" db="EMBL/GenBank/DDBJ databases">
        <authorList>
            <person name="Van Ghelder C."/>
            <person name="Rancurel C."/>
        </authorList>
    </citation>
    <scope>NUCLEOTIDE SEQUENCE</scope>
    <source>
        <strain evidence="1">CNCM I-4278</strain>
    </source>
</reference>
<evidence type="ECO:0000313" key="2">
    <source>
        <dbReference type="Proteomes" id="UP001152607"/>
    </source>
</evidence>
<dbReference type="Proteomes" id="UP001152607">
    <property type="component" value="Unassembled WGS sequence"/>
</dbReference>
<comment type="caution">
    <text evidence="1">The sequence shown here is derived from an EMBL/GenBank/DDBJ whole genome shotgun (WGS) entry which is preliminary data.</text>
</comment>
<name>A0A9W4U3G5_9PLEO</name>
<keyword evidence="2" id="KW-1185">Reference proteome</keyword>